<dbReference type="AlphaFoldDB" id="A0A0A9CLB5"/>
<proteinExistence type="predicted"/>
<protein>
    <submittedName>
        <fullName evidence="1">Uncharacterized protein</fullName>
    </submittedName>
</protein>
<reference evidence="1" key="2">
    <citation type="journal article" date="2015" name="Data Brief">
        <title>Shoot transcriptome of the giant reed, Arundo donax.</title>
        <authorList>
            <person name="Barrero R.A."/>
            <person name="Guerrero F.D."/>
            <person name="Moolhuijzen P."/>
            <person name="Goolsby J.A."/>
            <person name="Tidwell J."/>
            <person name="Bellgard S.E."/>
            <person name="Bellgard M.I."/>
        </authorList>
    </citation>
    <scope>NUCLEOTIDE SEQUENCE</scope>
    <source>
        <tissue evidence="1">Shoot tissue taken approximately 20 cm above the soil surface</tissue>
    </source>
</reference>
<dbReference type="EMBL" id="GBRH01222647">
    <property type="protein sequence ID" value="JAD75248.1"/>
    <property type="molecule type" value="Transcribed_RNA"/>
</dbReference>
<sequence length="56" mass="6278">MLKKNKTIRILQLSNNTIDYSGFASIAEALLENNSIRSLYLKLVTDKPSGLTCDVY</sequence>
<accession>A0A0A9CLB5</accession>
<dbReference type="SUPFAM" id="SSF52047">
    <property type="entry name" value="RNI-like"/>
    <property type="match status" value="1"/>
</dbReference>
<reference evidence="1" key="1">
    <citation type="submission" date="2014-09" db="EMBL/GenBank/DDBJ databases">
        <authorList>
            <person name="Magalhaes I.L.F."/>
            <person name="Oliveira U."/>
            <person name="Santos F.R."/>
            <person name="Vidigal T.H.D.A."/>
            <person name="Brescovit A.D."/>
            <person name="Santos A.J."/>
        </authorList>
    </citation>
    <scope>NUCLEOTIDE SEQUENCE</scope>
    <source>
        <tissue evidence="1">Shoot tissue taken approximately 20 cm above the soil surface</tissue>
    </source>
</reference>
<name>A0A0A9CLB5_ARUDO</name>
<dbReference type="Gene3D" id="3.80.10.10">
    <property type="entry name" value="Ribonuclease Inhibitor"/>
    <property type="match status" value="1"/>
</dbReference>
<organism evidence="1">
    <name type="scientific">Arundo donax</name>
    <name type="common">Giant reed</name>
    <name type="synonym">Donax arundinaceus</name>
    <dbReference type="NCBI Taxonomy" id="35708"/>
    <lineage>
        <taxon>Eukaryota</taxon>
        <taxon>Viridiplantae</taxon>
        <taxon>Streptophyta</taxon>
        <taxon>Embryophyta</taxon>
        <taxon>Tracheophyta</taxon>
        <taxon>Spermatophyta</taxon>
        <taxon>Magnoliopsida</taxon>
        <taxon>Liliopsida</taxon>
        <taxon>Poales</taxon>
        <taxon>Poaceae</taxon>
        <taxon>PACMAD clade</taxon>
        <taxon>Arundinoideae</taxon>
        <taxon>Arundineae</taxon>
        <taxon>Arundo</taxon>
    </lineage>
</organism>
<evidence type="ECO:0000313" key="1">
    <source>
        <dbReference type="EMBL" id="JAD75248.1"/>
    </source>
</evidence>
<dbReference type="InterPro" id="IPR032675">
    <property type="entry name" value="LRR_dom_sf"/>
</dbReference>